<dbReference type="PROSITE" id="PS51257">
    <property type="entry name" value="PROKAR_LIPOPROTEIN"/>
    <property type="match status" value="1"/>
</dbReference>
<gene>
    <name evidence="1" type="ORF">METZ01_LOCUS443927</name>
</gene>
<name>A0A382Z6I2_9ZZZZ</name>
<protein>
    <submittedName>
        <fullName evidence="1">Uncharacterized protein</fullName>
    </submittedName>
</protein>
<proteinExistence type="predicted"/>
<organism evidence="1">
    <name type="scientific">marine metagenome</name>
    <dbReference type="NCBI Taxonomy" id="408172"/>
    <lineage>
        <taxon>unclassified sequences</taxon>
        <taxon>metagenomes</taxon>
        <taxon>ecological metagenomes</taxon>
    </lineage>
</organism>
<dbReference type="AlphaFoldDB" id="A0A382Z6I2"/>
<feature type="non-terminal residue" evidence="1">
    <location>
        <position position="172"/>
    </location>
</feature>
<sequence>MKHIIFYFILVSFLFLSCKKADLNEGVPSYISIPTFELVTEIDEGSNSHKITDAWIYFDNNLQGIYPLPSNFPVLLDGKQNIKIKAGIKNNGTATTRIKYPFYNYYIEEILLKKDSTTILKPIFNYLNGNDLDFVEIEDFEDAGTIFSRTSKSDTSLFQTTDSVFGTIGAVN</sequence>
<evidence type="ECO:0000313" key="1">
    <source>
        <dbReference type="EMBL" id="SVD91073.1"/>
    </source>
</evidence>
<reference evidence="1" key="1">
    <citation type="submission" date="2018-05" db="EMBL/GenBank/DDBJ databases">
        <authorList>
            <person name="Lanie J.A."/>
            <person name="Ng W.-L."/>
            <person name="Kazmierczak K.M."/>
            <person name="Andrzejewski T.M."/>
            <person name="Davidsen T.M."/>
            <person name="Wayne K.J."/>
            <person name="Tettelin H."/>
            <person name="Glass J.I."/>
            <person name="Rusch D."/>
            <person name="Podicherti R."/>
            <person name="Tsui H.-C.T."/>
            <person name="Winkler M.E."/>
        </authorList>
    </citation>
    <scope>NUCLEOTIDE SEQUENCE</scope>
</reference>
<dbReference type="EMBL" id="UINC01181396">
    <property type="protein sequence ID" value="SVD91073.1"/>
    <property type="molecule type" value="Genomic_DNA"/>
</dbReference>
<accession>A0A382Z6I2</accession>